<evidence type="ECO:0000313" key="3">
    <source>
        <dbReference type="Proteomes" id="UP000657075"/>
    </source>
</evidence>
<evidence type="ECO:0000313" key="4">
    <source>
        <dbReference type="Proteomes" id="UP001060771"/>
    </source>
</evidence>
<dbReference type="InterPro" id="IPR032466">
    <property type="entry name" value="Metal_Hydrolase"/>
</dbReference>
<dbReference type="GeneID" id="76206934"/>
<dbReference type="SUPFAM" id="SSF51556">
    <property type="entry name" value="Metallo-dependent hydrolases"/>
    <property type="match status" value="1"/>
</dbReference>
<keyword evidence="4" id="KW-1185">Reference proteome</keyword>
<sequence length="286" mass="31803">MGTELPLCDNHAHTNPVSGIGPRELARRFRKEGGKFIVIVALLTWSLGLTPGDLDSVRKMYDITVESARVINEEGIKAVAIVGVHPAEAYELLSGGWSKEDVRKFMEKSIDLAVRYIKEGKAVGIGEIGRPHWDVPSDITEFFNELLMYGFNAAKDINAVVHLHLERNGISTASSIINMVRKVGNKPYSIIMHHAEPVAIDIANEGSVMPSIPMGRKGEFEEAIKHGPSFVVESDFIDDPKRPGAVIPPWTLVRKLRNYVSNGVINEDFLHRICMDNINRVYGMVY</sequence>
<dbReference type="InterPro" id="IPR011589">
    <property type="entry name" value="UCP004961"/>
</dbReference>
<evidence type="ECO:0000313" key="1">
    <source>
        <dbReference type="EMBL" id="BDR92294.1"/>
    </source>
</evidence>
<protein>
    <submittedName>
        <fullName evidence="2">Deoxyribonuclease</fullName>
    </submittedName>
</protein>
<evidence type="ECO:0000313" key="2">
    <source>
        <dbReference type="EMBL" id="GGI74501.1"/>
    </source>
</evidence>
<gene>
    <name evidence="2" type="ORF">GCM10007112_09040</name>
    <name evidence="1" type="ORF">Vsou_13870</name>
</gene>
<dbReference type="GO" id="GO:0016788">
    <property type="term" value="F:hydrolase activity, acting on ester bonds"/>
    <property type="evidence" value="ECO:0007669"/>
    <property type="project" value="InterPro"/>
</dbReference>
<dbReference type="PANTHER" id="PTHR42206">
    <property type="entry name" value="METAL-DEPENDENT HYDROLASE-RELATED"/>
    <property type="match status" value="1"/>
</dbReference>
<name>A0A830E8J6_9CREN</name>
<dbReference type="Pfam" id="PF01026">
    <property type="entry name" value="TatD_DNase"/>
    <property type="match status" value="1"/>
</dbReference>
<dbReference type="EMBL" id="AP026830">
    <property type="protein sequence ID" value="BDR92294.1"/>
    <property type="molecule type" value="Genomic_DNA"/>
</dbReference>
<dbReference type="PIRSF" id="PIRSF004961">
    <property type="entry name" value="UCP004961_TatD"/>
    <property type="match status" value="1"/>
</dbReference>
<dbReference type="OrthoDB" id="52767at2157"/>
<reference evidence="1" key="4">
    <citation type="journal article" date="2023" name="Microbiol. Resour. Announc.">
        <title>Complete Genome Sequence of Vulcanisaeta souniana Strain IC-059, a Hyperthermophilic Archaeon Isolated from Hot Spring Water in Japan.</title>
        <authorList>
            <person name="Kato S."/>
            <person name="Itoh T."/>
            <person name="Wu L."/>
            <person name="Ma J."/>
            <person name="Ohkuma M."/>
        </authorList>
    </citation>
    <scope>NUCLEOTIDE SEQUENCE</scope>
    <source>
        <strain evidence="1">JCM 11219</strain>
    </source>
</reference>
<dbReference type="Proteomes" id="UP001060771">
    <property type="component" value="Chromosome"/>
</dbReference>
<accession>A0A830E8J6</accession>
<proteinExistence type="predicted"/>
<dbReference type="Gene3D" id="3.20.20.140">
    <property type="entry name" value="Metal-dependent hydrolases"/>
    <property type="match status" value="1"/>
</dbReference>
<reference evidence="2" key="2">
    <citation type="submission" date="2020-09" db="EMBL/GenBank/DDBJ databases">
        <authorList>
            <person name="Sun Q."/>
            <person name="Ohkuma M."/>
        </authorList>
    </citation>
    <scope>NUCLEOTIDE SEQUENCE</scope>
    <source>
        <strain evidence="2">JCM 11219</strain>
    </source>
</reference>
<dbReference type="Proteomes" id="UP000657075">
    <property type="component" value="Unassembled WGS sequence"/>
</dbReference>
<dbReference type="PANTHER" id="PTHR42206:SF1">
    <property type="entry name" value="METAL-DEPENDENT HYDROLASE"/>
    <property type="match status" value="1"/>
</dbReference>
<reference evidence="4" key="3">
    <citation type="submission" date="2022-09" db="EMBL/GenBank/DDBJ databases">
        <title>Complete genome sequence of Vulcanisaeta souniana.</title>
        <authorList>
            <person name="Kato S."/>
            <person name="Itoh T."/>
            <person name="Ohkuma M."/>
        </authorList>
    </citation>
    <scope>NUCLEOTIDE SEQUENCE [LARGE SCALE GENOMIC DNA]</scope>
    <source>
        <strain evidence="4">JCM 11219</strain>
    </source>
</reference>
<organism evidence="2 3">
    <name type="scientific">Vulcanisaeta souniana JCM 11219</name>
    <dbReference type="NCBI Taxonomy" id="1293586"/>
    <lineage>
        <taxon>Archaea</taxon>
        <taxon>Thermoproteota</taxon>
        <taxon>Thermoprotei</taxon>
        <taxon>Thermoproteales</taxon>
        <taxon>Thermoproteaceae</taxon>
        <taxon>Vulcanisaeta</taxon>
    </lineage>
</organism>
<dbReference type="EMBL" id="BMNM01000003">
    <property type="protein sequence ID" value="GGI74501.1"/>
    <property type="molecule type" value="Genomic_DNA"/>
</dbReference>
<dbReference type="AlphaFoldDB" id="A0A830E8J6"/>
<dbReference type="RefSeq" id="WP_188602876.1">
    <property type="nucleotide sequence ID" value="NZ_AP026830.1"/>
</dbReference>
<dbReference type="InterPro" id="IPR001130">
    <property type="entry name" value="TatD-like"/>
</dbReference>
<reference evidence="2" key="1">
    <citation type="journal article" date="2014" name="Int. J. Syst. Evol. Microbiol.">
        <title>Complete genome sequence of Corynebacterium casei LMG S-19264T (=DSM 44701T), isolated from a smear-ripened cheese.</title>
        <authorList>
            <consortium name="US DOE Joint Genome Institute (JGI-PGF)"/>
            <person name="Walter F."/>
            <person name="Albersmeier A."/>
            <person name="Kalinowski J."/>
            <person name="Ruckert C."/>
        </authorList>
    </citation>
    <scope>NUCLEOTIDE SEQUENCE</scope>
    <source>
        <strain evidence="2">JCM 11219</strain>
    </source>
</reference>